<gene>
    <name evidence="4" type="ORF">CU098_013741</name>
</gene>
<evidence type="ECO:0000259" key="3">
    <source>
        <dbReference type="Pfam" id="PF05426"/>
    </source>
</evidence>
<dbReference type="Gene3D" id="1.50.10.100">
    <property type="entry name" value="Chondroitin AC/alginate lyase"/>
    <property type="match status" value="1"/>
</dbReference>
<comment type="caution">
    <text evidence="4">The sequence shown here is derived from an EMBL/GenBank/DDBJ whole genome shotgun (WGS) entry which is preliminary data.</text>
</comment>
<dbReference type="STRING" id="4846.A0A367KYH8"/>
<sequence length="382" mass="44027">MGPRRPEVEYISLRKLTWQKQRGPDQATQEGYKCLQKLANAALKNGPFSITFDKAAPHLAPSSDCRDFLSYAPYWWPENPNDPNTKYVRRDGKRNPGSVKDQAQLESFAENFMFLCLGYHFFNNRNYADHAVLLLNTFFVDEKTRMNPHLEYAQLVRGSQNRTRMGRCEGVISSRSLSRIANCLPLLESVDTYNTVKPYVYAWFNSYLQWLKTCPIALEATKASNNIHTWYIVQISAIEHLLYPPHVVYNTLMNYFTHKLTNQVDSKTGNQPSESKRAKPFHYLVFNIQAVMFLAELALDIGMNVYQTQPLIHLAIKHITTFAHSSDLKDDITEAIRCVEITWKGIDNDTDHCCKSFLDIAYHCKYAEKINGPKNAIHVLWS</sequence>
<dbReference type="AlphaFoldDB" id="A0A367KYH8"/>
<dbReference type="InterPro" id="IPR008397">
    <property type="entry name" value="Alginate_lyase_dom"/>
</dbReference>
<dbReference type="InterPro" id="IPR008929">
    <property type="entry name" value="Chondroitin_lyas"/>
</dbReference>
<name>A0A367KYH8_RHIST</name>
<keyword evidence="5" id="KW-1185">Reference proteome</keyword>
<protein>
    <recommendedName>
        <fullName evidence="3">Alginate lyase domain-containing protein</fullName>
    </recommendedName>
</protein>
<evidence type="ECO:0000256" key="2">
    <source>
        <dbReference type="ARBA" id="ARBA00023239"/>
    </source>
</evidence>
<dbReference type="Pfam" id="PF05426">
    <property type="entry name" value="Alginate_lyase"/>
    <property type="match status" value="1"/>
</dbReference>
<evidence type="ECO:0000313" key="5">
    <source>
        <dbReference type="Proteomes" id="UP000253551"/>
    </source>
</evidence>
<dbReference type="EMBL" id="PJQM01000010">
    <property type="protein sequence ID" value="RCI07261.1"/>
    <property type="molecule type" value="Genomic_DNA"/>
</dbReference>
<evidence type="ECO:0000313" key="4">
    <source>
        <dbReference type="EMBL" id="RCI07261.1"/>
    </source>
</evidence>
<accession>A0A367KYH8</accession>
<reference evidence="4 5" key="1">
    <citation type="journal article" date="2018" name="G3 (Bethesda)">
        <title>Phylogenetic and Phylogenomic Definition of Rhizopus Species.</title>
        <authorList>
            <person name="Gryganskyi A.P."/>
            <person name="Golan J."/>
            <person name="Dolatabadi S."/>
            <person name="Mondo S."/>
            <person name="Robb S."/>
            <person name="Idnurm A."/>
            <person name="Muszewska A."/>
            <person name="Steczkiewicz K."/>
            <person name="Masonjones S."/>
            <person name="Liao H.L."/>
            <person name="Gajdeczka M.T."/>
            <person name="Anike F."/>
            <person name="Vuek A."/>
            <person name="Anishchenko I.M."/>
            <person name="Voigt K."/>
            <person name="de Hoog G.S."/>
            <person name="Smith M.E."/>
            <person name="Heitman J."/>
            <person name="Vilgalys R."/>
            <person name="Stajich J.E."/>
        </authorList>
    </citation>
    <scope>NUCLEOTIDE SEQUENCE [LARGE SCALE GENOMIC DNA]</scope>
    <source>
        <strain evidence="4 5">LSU 92-RS-03</strain>
    </source>
</reference>
<organism evidence="4 5">
    <name type="scientific">Rhizopus stolonifer</name>
    <name type="common">Rhizopus nigricans</name>
    <dbReference type="NCBI Taxonomy" id="4846"/>
    <lineage>
        <taxon>Eukaryota</taxon>
        <taxon>Fungi</taxon>
        <taxon>Fungi incertae sedis</taxon>
        <taxon>Mucoromycota</taxon>
        <taxon>Mucoromycotina</taxon>
        <taxon>Mucoromycetes</taxon>
        <taxon>Mucorales</taxon>
        <taxon>Mucorineae</taxon>
        <taxon>Rhizopodaceae</taxon>
        <taxon>Rhizopus</taxon>
    </lineage>
</organism>
<dbReference type="GO" id="GO:0016829">
    <property type="term" value="F:lyase activity"/>
    <property type="evidence" value="ECO:0007669"/>
    <property type="project" value="UniProtKB-KW"/>
</dbReference>
<feature type="domain" description="Alginate lyase" evidence="3">
    <location>
        <begin position="56"/>
        <end position="309"/>
    </location>
</feature>
<evidence type="ECO:0000256" key="1">
    <source>
        <dbReference type="ARBA" id="ARBA00022729"/>
    </source>
</evidence>
<dbReference type="GO" id="GO:0042597">
    <property type="term" value="C:periplasmic space"/>
    <property type="evidence" value="ECO:0007669"/>
    <property type="project" value="InterPro"/>
</dbReference>
<dbReference type="SUPFAM" id="SSF48230">
    <property type="entry name" value="Chondroitin AC/alginate lyase"/>
    <property type="match status" value="1"/>
</dbReference>
<proteinExistence type="predicted"/>
<dbReference type="OrthoDB" id="63533at2759"/>
<dbReference type="Proteomes" id="UP000253551">
    <property type="component" value="Unassembled WGS sequence"/>
</dbReference>
<keyword evidence="1" id="KW-0732">Signal</keyword>
<keyword evidence="2" id="KW-0456">Lyase</keyword>